<sequence length="617" mass="68581">MCPVSGVVNYVRNISRLWVRNIVSSAWDVRSMWPDRKIIHNVVYMKRGAVLLCLVVSVFFLGMTTPAQAKESVFKNSCLLASDTPLDVVTVKQRGDWNCKPTKEAARYPYVWLRMNIDSPALRDLSKAGDLELASDASPFRGLMVHMEFTDGSESSHYYDAQALARHFGAGTWFSLPLDTKGRALQALYVRVDKPMGILVSEMLELDSGAHADGERLSALVSFALVVGMMGLAAFYCASLFIVMKAKFILYHAFTGVLLALYTIASSSLIFLFFPGTTLWVRSGLSYGCAALAMAMLVPFLLSFLERDALSPLFKKIGMSFTPFACFAALVVPIFGEVLPFKIRPLYHLLFVPGPIIFTLVCVNAWRRGSIAVRYVVLAWALPVAMAAERVLRGLNFYSAPIEWDYGFYVAMGYESIVMVMAVAWRVSQLRRERDRALARRDELTILAETDGLTGLPNRRSFDRQEWMEKDHLVLLDVDHFKLVNDQHGHLIGDAVLKVIGRELAFAVEDRILVRAWRLGGEEFGALIVSESGSQASVAMDELRQNITAAVAHEVSVLKKPLTLSVGVAPAWGATLSRTYRLADAALYRSKALGRDRVCYTQSNSEKSTIYECIAAA</sequence>
<dbReference type="InterPro" id="IPR043128">
    <property type="entry name" value="Rev_trsase/Diguanyl_cyclase"/>
</dbReference>
<proteinExistence type="predicted"/>
<dbReference type="PANTHER" id="PTHR45138:SF24">
    <property type="entry name" value="DIGUANYLATE CYCLASE DGCC-RELATED"/>
    <property type="match status" value="1"/>
</dbReference>
<dbReference type="Pfam" id="PF07695">
    <property type="entry name" value="7TMR-DISM_7TM"/>
    <property type="match status" value="1"/>
</dbReference>
<keyword evidence="2" id="KW-0472">Membrane</keyword>
<keyword evidence="5" id="KW-1185">Reference proteome</keyword>
<dbReference type="GO" id="GO:0043709">
    <property type="term" value="P:cell adhesion involved in single-species biofilm formation"/>
    <property type="evidence" value="ECO:0007669"/>
    <property type="project" value="TreeGrafter"/>
</dbReference>
<dbReference type="Proteomes" id="UP000460561">
    <property type="component" value="Unassembled WGS sequence"/>
</dbReference>
<dbReference type="InterPro" id="IPR000160">
    <property type="entry name" value="GGDEF_dom"/>
</dbReference>
<comment type="caution">
    <text evidence="4">The sequence shown here is derived from an EMBL/GenBank/DDBJ whole genome shotgun (WGS) entry which is preliminary data.</text>
</comment>
<feature type="transmembrane region" description="Helical" evidence="2">
    <location>
        <begin position="285"/>
        <end position="305"/>
    </location>
</feature>
<accession>A0A845ADV2</accession>
<dbReference type="SMART" id="SM00267">
    <property type="entry name" value="GGDEF"/>
    <property type="match status" value="1"/>
</dbReference>
<dbReference type="GO" id="GO:0005886">
    <property type="term" value="C:plasma membrane"/>
    <property type="evidence" value="ECO:0007669"/>
    <property type="project" value="TreeGrafter"/>
</dbReference>
<evidence type="ECO:0000256" key="1">
    <source>
        <dbReference type="ARBA" id="ARBA00012528"/>
    </source>
</evidence>
<reference evidence="4 5" key="1">
    <citation type="submission" date="2019-12" db="EMBL/GenBank/DDBJ databases">
        <title>Genomic-based taxomic classification of the family Erythrobacteraceae.</title>
        <authorList>
            <person name="Xu L."/>
        </authorList>
    </citation>
    <scope>NUCLEOTIDE SEQUENCE [LARGE SCALE GENOMIC DNA]</scope>
    <source>
        <strain evidence="4 5">DSM 18604</strain>
    </source>
</reference>
<feature type="transmembrane region" description="Helical" evidence="2">
    <location>
        <begin position="220"/>
        <end position="243"/>
    </location>
</feature>
<dbReference type="EMBL" id="WTYQ01000005">
    <property type="protein sequence ID" value="MXP26975.1"/>
    <property type="molecule type" value="Genomic_DNA"/>
</dbReference>
<evidence type="ECO:0000259" key="3">
    <source>
        <dbReference type="PROSITE" id="PS50887"/>
    </source>
</evidence>
<dbReference type="EC" id="2.7.7.65" evidence="1"/>
<feature type="transmembrane region" description="Helical" evidence="2">
    <location>
        <begin position="371"/>
        <end position="388"/>
    </location>
</feature>
<dbReference type="PROSITE" id="PS50887">
    <property type="entry name" value="GGDEF"/>
    <property type="match status" value="1"/>
</dbReference>
<dbReference type="AlphaFoldDB" id="A0A845ADV2"/>
<feature type="transmembrane region" description="Helical" evidence="2">
    <location>
        <begin position="408"/>
        <end position="427"/>
    </location>
</feature>
<dbReference type="Pfam" id="PF00990">
    <property type="entry name" value="GGDEF"/>
    <property type="match status" value="1"/>
</dbReference>
<evidence type="ECO:0000313" key="4">
    <source>
        <dbReference type="EMBL" id="MXP26975.1"/>
    </source>
</evidence>
<dbReference type="CDD" id="cd01949">
    <property type="entry name" value="GGDEF"/>
    <property type="match status" value="1"/>
</dbReference>
<dbReference type="GO" id="GO:1902201">
    <property type="term" value="P:negative regulation of bacterial-type flagellum-dependent cell motility"/>
    <property type="evidence" value="ECO:0007669"/>
    <property type="project" value="TreeGrafter"/>
</dbReference>
<dbReference type="GO" id="GO:0052621">
    <property type="term" value="F:diguanylate cyclase activity"/>
    <property type="evidence" value="ECO:0007669"/>
    <property type="project" value="UniProtKB-EC"/>
</dbReference>
<feature type="transmembrane region" description="Helical" evidence="2">
    <location>
        <begin position="317"/>
        <end position="335"/>
    </location>
</feature>
<protein>
    <recommendedName>
        <fullName evidence="1">diguanylate cyclase</fullName>
        <ecNumber evidence="1">2.7.7.65</ecNumber>
    </recommendedName>
</protein>
<dbReference type="Gene3D" id="3.30.70.270">
    <property type="match status" value="1"/>
</dbReference>
<evidence type="ECO:0000256" key="2">
    <source>
        <dbReference type="SAM" id="Phobius"/>
    </source>
</evidence>
<organism evidence="4 5">
    <name type="scientific">Altericroceibacterium indicum</name>
    <dbReference type="NCBI Taxonomy" id="374177"/>
    <lineage>
        <taxon>Bacteria</taxon>
        <taxon>Pseudomonadati</taxon>
        <taxon>Pseudomonadota</taxon>
        <taxon>Alphaproteobacteria</taxon>
        <taxon>Sphingomonadales</taxon>
        <taxon>Erythrobacteraceae</taxon>
        <taxon>Altericroceibacterium</taxon>
    </lineage>
</organism>
<dbReference type="InterPro" id="IPR011623">
    <property type="entry name" value="7TMR_DISM_rcpt_extracell_dom1"/>
</dbReference>
<dbReference type="InterPro" id="IPR029787">
    <property type="entry name" value="Nucleotide_cyclase"/>
</dbReference>
<evidence type="ECO:0000313" key="5">
    <source>
        <dbReference type="Proteomes" id="UP000460561"/>
    </source>
</evidence>
<feature type="transmembrane region" description="Helical" evidence="2">
    <location>
        <begin position="250"/>
        <end position="273"/>
    </location>
</feature>
<dbReference type="PANTHER" id="PTHR45138">
    <property type="entry name" value="REGULATORY COMPONENTS OF SENSORY TRANSDUCTION SYSTEM"/>
    <property type="match status" value="1"/>
</dbReference>
<dbReference type="SUPFAM" id="SSF55073">
    <property type="entry name" value="Nucleotide cyclase"/>
    <property type="match status" value="1"/>
</dbReference>
<feature type="domain" description="GGDEF" evidence="3">
    <location>
        <begin position="469"/>
        <end position="603"/>
    </location>
</feature>
<dbReference type="NCBIfam" id="TIGR00254">
    <property type="entry name" value="GGDEF"/>
    <property type="match status" value="1"/>
</dbReference>
<gene>
    <name evidence="4" type="ORF">GRI39_13130</name>
</gene>
<keyword evidence="2" id="KW-1133">Transmembrane helix</keyword>
<dbReference type="InterPro" id="IPR050469">
    <property type="entry name" value="Diguanylate_Cyclase"/>
</dbReference>
<keyword evidence="2" id="KW-0812">Transmembrane</keyword>
<name>A0A845ADV2_9SPHN</name>
<feature type="transmembrane region" description="Helical" evidence="2">
    <location>
        <begin position="347"/>
        <end position="366"/>
    </location>
</feature>